<evidence type="ECO:0000256" key="5">
    <source>
        <dbReference type="ARBA" id="ARBA00023242"/>
    </source>
</evidence>
<evidence type="ECO:0000256" key="2">
    <source>
        <dbReference type="ARBA" id="ARBA00022723"/>
    </source>
</evidence>
<evidence type="ECO:0000259" key="8">
    <source>
        <dbReference type="PROSITE" id="PS50157"/>
    </source>
</evidence>
<reference evidence="10" key="1">
    <citation type="submission" date="2013-01" db="EMBL/GenBank/DDBJ databases">
        <title>Draft Genome Sequence of a Mulberry Tree, Morus notabilis C.K. Schneid.</title>
        <authorList>
            <person name="He N."/>
            <person name="Zhao S."/>
        </authorList>
    </citation>
    <scope>NUCLEOTIDE SEQUENCE</scope>
</reference>
<keyword evidence="3 6" id="KW-0863">Zinc-finger</keyword>
<proteinExistence type="predicted"/>
<organism evidence="9 10">
    <name type="scientific">Morus notabilis</name>
    <dbReference type="NCBI Taxonomy" id="981085"/>
    <lineage>
        <taxon>Eukaryota</taxon>
        <taxon>Viridiplantae</taxon>
        <taxon>Streptophyta</taxon>
        <taxon>Embryophyta</taxon>
        <taxon>Tracheophyta</taxon>
        <taxon>Spermatophyta</taxon>
        <taxon>Magnoliopsida</taxon>
        <taxon>eudicotyledons</taxon>
        <taxon>Gunneridae</taxon>
        <taxon>Pentapetalae</taxon>
        <taxon>rosids</taxon>
        <taxon>fabids</taxon>
        <taxon>Rosales</taxon>
        <taxon>Moraceae</taxon>
        <taxon>Moreae</taxon>
        <taxon>Morus</taxon>
    </lineage>
</organism>
<feature type="domain" description="C2H2-type" evidence="8">
    <location>
        <begin position="101"/>
        <end position="128"/>
    </location>
</feature>
<dbReference type="Gene3D" id="3.30.160.60">
    <property type="entry name" value="Classic Zinc Finger"/>
    <property type="match status" value="1"/>
</dbReference>
<dbReference type="InterPro" id="IPR036236">
    <property type="entry name" value="Znf_C2H2_sf"/>
</dbReference>
<dbReference type="GO" id="GO:0005634">
    <property type="term" value="C:nucleus"/>
    <property type="evidence" value="ECO:0007669"/>
    <property type="project" value="UniProtKB-SubCell"/>
</dbReference>
<dbReference type="KEGG" id="mnt:21406756"/>
<comment type="subcellular location">
    <subcellularLocation>
        <location evidence="1">Nucleus</location>
    </subcellularLocation>
</comment>
<dbReference type="GO" id="GO:0009788">
    <property type="term" value="P:negative regulation of abscisic acid-activated signaling pathway"/>
    <property type="evidence" value="ECO:0007669"/>
    <property type="project" value="InterPro"/>
</dbReference>
<dbReference type="InterPro" id="IPR044246">
    <property type="entry name" value="ZFP3-like"/>
</dbReference>
<keyword evidence="10" id="KW-1185">Reference proteome</keyword>
<feature type="region of interest" description="Disordered" evidence="7">
    <location>
        <begin position="1"/>
        <end position="27"/>
    </location>
</feature>
<evidence type="ECO:0000313" key="10">
    <source>
        <dbReference type="Proteomes" id="UP000030645"/>
    </source>
</evidence>
<dbReference type="Proteomes" id="UP000030645">
    <property type="component" value="Unassembled WGS sequence"/>
</dbReference>
<evidence type="ECO:0000256" key="7">
    <source>
        <dbReference type="SAM" id="MobiDB-lite"/>
    </source>
</evidence>
<dbReference type="GO" id="GO:0008270">
    <property type="term" value="F:zinc ion binding"/>
    <property type="evidence" value="ECO:0007669"/>
    <property type="project" value="UniProtKB-KW"/>
</dbReference>
<gene>
    <name evidence="9" type="ORF">L484_024006</name>
</gene>
<accession>W9R0J0</accession>
<dbReference type="PANTHER" id="PTHR47287:SF9">
    <property type="entry name" value="ZINC FINGER PROTEIN 4-LIKE"/>
    <property type="match status" value="1"/>
</dbReference>
<dbReference type="EMBL" id="KE344454">
    <property type="protein sequence ID" value="EXB62708.1"/>
    <property type="molecule type" value="Genomic_DNA"/>
</dbReference>
<keyword evidence="4" id="KW-0862">Zinc</keyword>
<evidence type="ECO:0000256" key="3">
    <source>
        <dbReference type="ARBA" id="ARBA00022771"/>
    </source>
</evidence>
<dbReference type="eggNOG" id="ENOG502S3I6">
    <property type="taxonomic scope" value="Eukaryota"/>
</dbReference>
<evidence type="ECO:0000256" key="6">
    <source>
        <dbReference type="PROSITE-ProRule" id="PRU00042"/>
    </source>
</evidence>
<dbReference type="SUPFAM" id="SSF57667">
    <property type="entry name" value="beta-beta-alpha zinc fingers"/>
    <property type="match status" value="1"/>
</dbReference>
<dbReference type="PROSITE" id="PS00028">
    <property type="entry name" value="ZINC_FINGER_C2H2_1"/>
    <property type="match status" value="1"/>
</dbReference>
<dbReference type="PROSITE" id="PS50157">
    <property type="entry name" value="ZINC_FINGER_C2H2_2"/>
    <property type="match status" value="1"/>
</dbReference>
<name>W9R0J0_9ROSA</name>
<evidence type="ECO:0000256" key="4">
    <source>
        <dbReference type="ARBA" id="ARBA00022833"/>
    </source>
</evidence>
<dbReference type="STRING" id="981085.W9R0J0"/>
<keyword evidence="2" id="KW-0479">Metal-binding</keyword>
<evidence type="ECO:0000313" key="9">
    <source>
        <dbReference type="EMBL" id="EXB62708.1"/>
    </source>
</evidence>
<protein>
    <submittedName>
        <fullName evidence="9">Zinc finger protein 1</fullName>
    </submittedName>
</protein>
<evidence type="ECO:0000256" key="1">
    <source>
        <dbReference type="ARBA" id="ARBA00004123"/>
    </source>
</evidence>
<sequence length="307" mass="32733">MGDGLGTEACPSEASSISAASDGDENKKMMIMKMKMKEPEVPEQVPGSSSRLLLDLKLSNGKSIGGSKLELNLFDTLSPGSGLKSNINEPSDEKNEQTRVFSCNFCKREFSTSQALGGHQNAHKQERALAKRRQGIDLGALSSSHYPYYPYYSSFSPAHSNLYGSNFRSSLGVRMDSMIHKPNSAYSWSGSATGGYRYGHEIAGTSTWSRQAAAMNSHRPIDHRLSTDGFQARNIGGGLGLGGNITCGVTSSRIEENGALRNNFGVSGTNVGVNPAIGGADLGRRGVEPLKKNHSDAPAGLDLSLKL</sequence>
<dbReference type="PANTHER" id="PTHR47287">
    <property type="entry name" value="C2H2 AND C2HC ZINC FINGERS SUPERFAMILY PROTEIN"/>
    <property type="match status" value="1"/>
</dbReference>
<dbReference type="AlphaFoldDB" id="W9R0J0"/>
<keyword evidence="5" id="KW-0539">Nucleus</keyword>
<dbReference type="OrthoDB" id="1194586at2759"/>
<dbReference type="Pfam" id="PF13912">
    <property type="entry name" value="zf-C2H2_6"/>
    <property type="match status" value="1"/>
</dbReference>
<dbReference type="InterPro" id="IPR013087">
    <property type="entry name" value="Znf_C2H2_type"/>
</dbReference>